<feature type="region of interest" description="Disordered" evidence="3">
    <location>
        <begin position="1"/>
        <end position="186"/>
    </location>
</feature>
<feature type="compositionally biased region" description="Polar residues" evidence="3">
    <location>
        <begin position="1438"/>
        <end position="1450"/>
    </location>
</feature>
<feature type="compositionally biased region" description="Basic and acidic residues" evidence="3">
    <location>
        <begin position="683"/>
        <end position="714"/>
    </location>
</feature>
<comment type="function">
    <text evidence="1">Crystallins are the dominant structural components of the vertebrate eye lens.</text>
</comment>
<organism evidence="4 5">
    <name type="scientific">Eleutherodactylus coqui</name>
    <name type="common">Puerto Rican coqui</name>
    <dbReference type="NCBI Taxonomy" id="57060"/>
    <lineage>
        <taxon>Eukaryota</taxon>
        <taxon>Metazoa</taxon>
        <taxon>Chordata</taxon>
        <taxon>Craniata</taxon>
        <taxon>Vertebrata</taxon>
        <taxon>Euteleostomi</taxon>
        <taxon>Amphibia</taxon>
        <taxon>Batrachia</taxon>
        <taxon>Anura</taxon>
        <taxon>Neobatrachia</taxon>
        <taxon>Hyloidea</taxon>
        <taxon>Eleutherodactylidae</taxon>
        <taxon>Eleutherodactylinae</taxon>
        <taxon>Eleutherodactylus</taxon>
        <taxon>Eleutherodactylus</taxon>
    </lineage>
</organism>
<feature type="region of interest" description="Disordered" evidence="3">
    <location>
        <begin position="759"/>
        <end position="1021"/>
    </location>
</feature>
<dbReference type="EMBL" id="WNTK01000001">
    <property type="protein sequence ID" value="KAG9493314.1"/>
    <property type="molecule type" value="Genomic_DNA"/>
</dbReference>
<evidence type="ECO:0000256" key="3">
    <source>
        <dbReference type="SAM" id="MobiDB-lite"/>
    </source>
</evidence>
<feature type="compositionally biased region" description="Polar residues" evidence="3">
    <location>
        <begin position="845"/>
        <end position="855"/>
    </location>
</feature>
<feature type="compositionally biased region" description="Polar residues" evidence="3">
    <location>
        <begin position="1390"/>
        <end position="1414"/>
    </location>
</feature>
<feature type="region of interest" description="Disordered" evidence="3">
    <location>
        <begin position="230"/>
        <end position="284"/>
    </location>
</feature>
<feature type="region of interest" description="Disordered" evidence="3">
    <location>
        <begin position="482"/>
        <end position="562"/>
    </location>
</feature>
<feature type="compositionally biased region" description="Basic and acidic residues" evidence="3">
    <location>
        <begin position="507"/>
        <end position="520"/>
    </location>
</feature>
<feature type="region of interest" description="Disordered" evidence="3">
    <location>
        <begin position="313"/>
        <end position="467"/>
    </location>
</feature>
<feature type="compositionally biased region" description="Polar residues" evidence="3">
    <location>
        <begin position="64"/>
        <end position="125"/>
    </location>
</feature>
<feature type="compositionally biased region" description="Basic and acidic residues" evidence="3">
    <location>
        <begin position="828"/>
        <end position="844"/>
    </location>
</feature>
<feature type="compositionally biased region" description="Polar residues" evidence="3">
    <location>
        <begin position="491"/>
        <end position="503"/>
    </location>
</feature>
<name>A0A8J6FT88_ELECQ</name>
<evidence type="ECO:0000313" key="4">
    <source>
        <dbReference type="EMBL" id="KAG9493314.1"/>
    </source>
</evidence>
<feature type="compositionally biased region" description="Polar residues" evidence="3">
    <location>
        <begin position="990"/>
        <end position="1013"/>
    </location>
</feature>
<dbReference type="PANTHER" id="PTHR11818:SF2">
    <property type="entry name" value="BETA_GAMMA CRYSTALLIN DOMAIN-CONTAINING PROTEIN 1"/>
    <property type="match status" value="1"/>
</dbReference>
<dbReference type="InterPro" id="IPR050252">
    <property type="entry name" value="Beta/Gamma-Crystallin"/>
</dbReference>
<evidence type="ECO:0000256" key="2">
    <source>
        <dbReference type="ARBA" id="ARBA00022613"/>
    </source>
</evidence>
<feature type="compositionally biased region" description="Polar residues" evidence="3">
    <location>
        <begin position="424"/>
        <end position="440"/>
    </location>
</feature>
<feature type="region of interest" description="Disordered" evidence="3">
    <location>
        <begin position="1390"/>
        <end position="1466"/>
    </location>
</feature>
<protein>
    <recommendedName>
        <fullName evidence="6">Absent in melanoma 1 protein</fullName>
    </recommendedName>
</protein>
<evidence type="ECO:0008006" key="6">
    <source>
        <dbReference type="Google" id="ProtNLM"/>
    </source>
</evidence>
<comment type="caution">
    <text evidence="4">The sequence shown here is derived from an EMBL/GenBank/DDBJ whole genome shotgun (WGS) entry which is preliminary data.</text>
</comment>
<dbReference type="OrthoDB" id="9895617at2759"/>
<feature type="region of interest" description="Disordered" evidence="3">
    <location>
        <begin position="683"/>
        <end position="717"/>
    </location>
</feature>
<accession>A0A8J6FT88</accession>
<feature type="region of interest" description="Disordered" evidence="3">
    <location>
        <begin position="1044"/>
        <end position="1140"/>
    </location>
</feature>
<evidence type="ECO:0000256" key="1">
    <source>
        <dbReference type="ARBA" id="ARBA00003689"/>
    </source>
</evidence>
<dbReference type="GO" id="GO:0005212">
    <property type="term" value="F:structural constituent of eye lens"/>
    <property type="evidence" value="ECO:0007669"/>
    <property type="project" value="UniProtKB-KW"/>
</dbReference>
<feature type="compositionally biased region" description="Basic and acidic residues" evidence="3">
    <location>
        <begin position="413"/>
        <end position="423"/>
    </location>
</feature>
<feature type="compositionally biased region" description="Polar residues" evidence="3">
    <location>
        <begin position="1071"/>
        <end position="1088"/>
    </location>
</feature>
<reference evidence="4" key="1">
    <citation type="thesis" date="2020" institute="ProQuest LLC" country="789 East Eisenhower Parkway, Ann Arbor, MI, USA">
        <title>Comparative Genomics and Chromosome Evolution.</title>
        <authorList>
            <person name="Mudd A.B."/>
        </authorList>
    </citation>
    <scope>NUCLEOTIDE SEQUENCE</scope>
    <source>
        <strain evidence="4">HN-11 Male</strain>
        <tissue evidence="4">Kidney and liver</tissue>
    </source>
</reference>
<feature type="compositionally biased region" description="Polar residues" evidence="3">
    <location>
        <begin position="636"/>
        <end position="648"/>
    </location>
</feature>
<feature type="compositionally biased region" description="Basic and acidic residues" evidence="3">
    <location>
        <begin position="151"/>
        <end position="162"/>
    </location>
</feature>
<gene>
    <name evidence="4" type="ORF">GDO78_001293</name>
</gene>
<feature type="compositionally biased region" description="Polar residues" evidence="3">
    <location>
        <begin position="1124"/>
        <end position="1134"/>
    </location>
</feature>
<feature type="region of interest" description="Disordered" evidence="3">
    <location>
        <begin position="632"/>
        <end position="658"/>
    </location>
</feature>
<feature type="compositionally biased region" description="Polar residues" evidence="3">
    <location>
        <begin position="804"/>
        <end position="821"/>
    </location>
</feature>
<feature type="compositionally biased region" description="Polar residues" evidence="3">
    <location>
        <begin position="37"/>
        <end position="52"/>
    </location>
</feature>
<dbReference type="PANTHER" id="PTHR11818">
    <property type="entry name" value="BETA/GAMMA CRYSTALLIN"/>
    <property type="match status" value="1"/>
</dbReference>
<keyword evidence="5" id="KW-1185">Reference proteome</keyword>
<feature type="non-terminal residue" evidence="4">
    <location>
        <position position="1490"/>
    </location>
</feature>
<feature type="compositionally biased region" description="Polar residues" evidence="3">
    <location>
        <begin position="313"/>
        <end position="330"/>
    </location>
</feature>
<feature type="compositionally biased region" description="Polar residues" evidence="3">
    <location>
        <begin position="523"/>
        <end position="552"/>
    </location>
</feature>
<sequence>MSRSPSAEIPKKDSTKKPVLGKFGNLFNSTRKKQSKGESPTSPTNDKTVTSKSSERERKRAQVLSPTSKTENQASGTSSVEFASGQPSKLVSKQSTSPVDQRLKVTSNGNSDNGHTGEGKNSSSAVEAESPVLSPDAFSDCSQKSPLSPKSKVDRQSTEKIVRQLVQSPARRSSTDGEGKFSIRRLSQEIQIVKNGSPKVVTKKTTKFSNRVTDAKIRISERSIKKLGSAEKLNSTKVTSPVAFGSDAKDKGLLPAEGNQCGDEAAPVSAGDSSPALSPSEGDVFTKSLAEKSKEQTSSGNAKVLAFDIYLNKTTGTDSQSSTRVSNNENTMEKSPNSRKVNRKRRSVKSQNSQEETKAESIALQDNVFDENNVEGIRRHSSTPDEDLIPVSPISPASSNQELRAGANNKLLPKGESDKDKQQHPTSSPMRKKNSPSSPTDCKAHSRDPLLRNQAAAAPANHRVPVITTKDAYVEKASVPEYIAGSGGEGSCNTAGEESSTTAVGVDRTKQDSYQGEHKLPAQGNTNQPDPNPSKPQASVNGNSKSTVTSKLNIPPKPKNVELPIKPKVVDNVDEGTIESVIPKGNIASKVSLFESKRTSHKQIDFYATKNISQQKKYVERAKLNFGRQVKGVASKENTGKQASNSGFSAGRKTENGHFEIKTDKKKEGNVVTLASRIQMEDSRNGLELAASDKHSRESILPSEKNEKHNETTSRADALSENISTPANVIQLDGNTKDSLSLSSKNTCDLVEESANFQGGVPHVGLPDMGNKHNSVKEPSVSIEDTNESLTKESKTSHSDEVDSTVSSKTDELQLNGNNEVSEAETPTPERKDLSKSPEGRIVTEKSQPQETLNGNAVDVHKGIAQSEGSHEVNGDLPSKEIINGTCQQVTDTGGAPSTEDEVRDKPSLQGNSDALHSLTHQERDSLPSAESLALDAVIPAEQEQPSSDQQHQLLQSSTKDSSESNVGAELEGPCAEDSSSESEDGVRQPSASSQPVSDEFTVTNNSSPNTLLADSGKDESEPIIFGDEIISPQPSTEILSDIRNDSASCPETTREVESVYETSEEEENDFQSTLNRSSTENDLSLQNVEAVEEMSGKHRNNEAEQANVLNDDELKTTAGPTEVNMQDTPNGNANDCDFSDHSLPQNGCLSDSHTNGSLDHLESPEENFTNMQDSPETSFNDFVASAEHNLDSSSDMEQFAETIRKLESPITIHQKRKKARAPKSPVPYCGLPPIREDYLEKLLENDAFSFGLGKKDRAKDLAPMALFKMKSKETAEKLKPKRASAEQSMLLSALKAKREPFVRPPEICDKENADVTDVAVKRSRIESIYSGFKSPFAARSEENVFSPSVTTVSTITTSFDTPRKEFTPSGKTCDLNTTDSAKTARTSVIESKGAFTQPSTDFLHSDSAEQPISTPVHDMDSNMEGNGHANGDLSATLPDSNGHQDVNHSTPEENKTMSLSDRISALDNPASSEIFYFKGQEQSAASSSE</sequence>
<keyword evidence="2" id="KW-0273">Eye lens protein</keyword>
<feature type="region of interest" description="Disordered" evidence="3">
    <location>
        <begin position="1361"/>
        <end position="1380"/>
    </location>
</feature>
<evidence type="ECO:0000313" key="5">
    <source>
        <dbReference type="Proteomes" id="UP000770717"/>
    </source>
</evidence>
<feature type="compositionally biased region" description="Low complexity" evidence="3">
    <location>
        <begin position="945"/>
        <end position="958"/>
    </location>
</feature>
<feature type="compositionally biased region" description="Basic and acidic residues" evidence="3">
    <location>
        <begin position="790"/>
        <end position="801"/>
    </location>
</feature>
<proteinExistence type="predicted"/>
<dbReference type="Proteomes" id="UP000770717">
    <property type="component" value="Unassembled WGS sequence"/>
</dbReference>